<protein>
    <submittedName>
        <fullName evidence="1">Uncharacterized protein</fullName>
    </submittedName>
</protein>
<proteinExistence type="predicted"/>
<dbReference type="EMBL" id="JBGNUJ010000003">
    <property type="protein sequence ID" value="KAL3962541.1"/>
    <property type="molecule type" value="Genomic_DNA"/>
</dbReference>
<evidence type="ECO:0000313" key="1">
    <source>
        <dbReference type="EMBL" id="KAL3962541.1"/>
    </source>
</evidence>
<name>A0ACC4E213_PURLI</name>
<reference evidence="1" key="1">
    <citation type="submission" date="2024-12" db="EMBL/GenBank/DDBJ databases">
        <title>Comparative genomics and development of molecular markers within Purpureocillium lilacinum and among Purpureocillium species.</title>
        <authorList>
            <person name="Yeh Z.-Y."/>
            <person name="Ni N.-T."/>
            <person name="Lo P.-H."/>
            <person name="Mushyakhwo K."/>
            <person name="Lin C.-F."/>
            <person name="Nai Y.-S."/>
        </authorList>
    </citation>
    <scope>NUCLEOTIDE SEQUENCE</scope>
    <source>
        <strain evidence="1">NCHU-NPUST-175</strain>
    </source>
</reference>
<accession>A0ACC4E213</accession>
<keyword evidence="2" id="KW-1185">Reference proteome</keyword>
<organism evidence="1 2">
    <name type="scientific">Purpureocillium lilacinum</name>
    <name type="common">Paecilomyces lilacinus</name>
    <dbReference type="NCBI Taxonomy" id="33203"/>
    <lineage>
        <taxon>Eukaryota</taxon>
        <taxon>Fungi</taxon>
        <taxon>Dikarya</taxon>
        <taxon>Ascomycota</taxon>
        <taxon>Pezizomycotina</taxon>
        <taxon>Sordariomycetes</taxon>
        <taxon>Hypocreomycetidae</taxon>
        <taxon>Hypocreales</taxon>
        <taxon>Ophiocordycipitaceae</taxon>
        <taxon>Purpureocillium</taxon>
    </lineage>
</organism>
<gene>
    <name evidence="1" type="ORF">ACCO45_004064</name>
</gene>
<sequence>MSSLPPVDFVFHDPRHPALTSNPPHPIGGAIHLTSSSPWAVDTCAPANATAVRPRIKSRSRFAHLPSARPIRSHGPPQSAPVVRQVGMQKCGKILASFVNPRQAFGPDKVIPPSVLSNAKGLAVITILKAGFLGSGRIGSGVVVARLPDGSWSAPSAIALGGAGFGGQIGFELADFVFVLNDTNAVKTFAQAGSLTLGGNVSLAAGPVGRNAEAAGAASLKSVAGIFSYSKTRGLFAGVSLEGSAIIERRDANEQLYGTRYTAQQILTGSVHSPPEAQSLMAVLNSRAFSGMRAGSMTDDSMYNDIPVYASEHDDVVWEGRRGSAYGEGVQRDRSGSGSGSFGRPSRSNTWQDDPNFAAKQALNKNEAVALFNFDADQPGDLGFKKGEVITVLKKTDSDNDWWTGMIGTRHGIFPSNYVKMKE</sequence>
<evidence type="ECO:0000313" key="2">
    <source>
        <dbReference type="Proteomes" id="UP001638806"/>
    </source>
</evidence>
<comment type="caution">
    <text evidence="1">The sequence shown here is derived from an EMBL/GenBank/DDBJ whole genome shotgun (WGS) entry which is preliminary data.</text>
</comment>
<dbReference type="Proteomes" id="UP001638806">
    <property type="component" value="Unassembled WGS sequence"/>
</dbReference>